<sequence>MDLFGTDLPVDDGFAWCDAPFLQALKQGDWVLLDEINLASQSVLEGLNSCLDHRGTVYISELDREFTLSPGFRLFAAQNPLGQGGGRKGLPRSFVNRFTQVYMDELTRDDLQIICDNIYRQHPSIERVLEFNWRMHSATMVKRLFGSSGAPWEFNLRDVSRFMELALTESPLEQSPKPVDEFIEMLYVHRMRTQQDRSHVVDLYNEVFGTKLTLSTPSLHITEQALQVGNAVLPRRAENARITRLRSLHSQLPYMESLMKCIEMRWMAIMVGPAGSGKTSLVRWLANATGNKLVEFSMNSGVDTSEILGGFEQVDMQRHHLALVRKIGKLVNLAVFASGYQDTEQLAHLCSVYHATRRCTRPRDLCALVEQISSSLVNIADESFMQLLGEIQQEMSEFAALEVAGKFEWVDGILVDALLNGHWLLIDRANLCSASVLDRLNGLLEPNGVLYVNEDPKRQDAIVPHANFRIIMAVDPQYGELSRAMRNRGIEICVLPAESSECRVDDQAMVARAIGVSSTLLSGDVAPQANLTGIVQYAMQLAERTQRGAVAVNEEAGADEMESLVSLVVDPVDSMVSVAAWQSELIRH</sequence>
<organism evidence="1 2">
    <name type="scientific">Linderina macrospora</name>
    <dbReference type="NCBI Taxonomy" id="4868"/>
    <lineage>
        <taxon>Eukaryota</taxon>
        <taxon>Fungi</taxon>
        <taxon>Fungi incertae sedis</taxon>
        <taxon>Zoopagomycota</taxon>
        <taxon>Kickxellomycotina</taxon>
        <taxon>Kickxellomycetes</taxon>
        <taxon>Kickxellales</taxon>
        <taxon>Kickxellaceae</taxon>
        <taxon>Linderina</taxon>
    </lineage>
</organism>
<comment type="caution">
    <text evidence="1">The sequence shown here is derived from an EMBL/GenBank/DDBJ whole genome shotgun (WGS) entry which is preliminary data.</text>
</comment>
<dbReference type="Proteomes" id="UP001150603">
    <property type="component" value="Unassembled WGS sequence"/>
</dbReference>
<keyword evidence="2" id="KW-1185">Reference proteome</keyword>
<protein>
    <submittedName>
        <fullName evidence="1">AAA ATPase midasin</fullName>
    </submittedName>
</protein>
<name>A0ACC1J5P8_9FUNG</name>
<gene>
    <name evidence="1" type="primary">MDN1_4</name>
    <name evidence="1" type="ORF">FBU59_004388</name>
</gene>
<feature type="non-terminal residue" evidence="1">
    <location>
        <position position="588"/>
    </location>
</feature>
<dbReference type="EMBL" id="JANBPW010003113">
    <property type="protein sequence ID" value="KAJ1938607.1"/>
    <property type="molecule type" value="Genomic_DNA"/>
</dbReference>
<proteinExistence type="predicted"/>
<reference evidence="1" key="1">
    <citation type="submission" date="2022-07" db="EMBL/GenBank/DDBJ databases">
        <title>Phylogenomic reconstructions and comparative analyses of Kickxellomycotina fungi.</title>
        <authorList>
            <person name="Reynolds N.K."/>
            <person name="Stajich J.E."/>
            <person name="Barry K."/>
            <person name="Grigoriev I.V."/>
            <person name="Crous P."/>
            <person name="Smith M.E."/>
        </authorList>
    </citation>
    <scope>NUCLEOTIDE SEQUENCE</scope>
    <source>
        <strain evidence="1">NRRL 5244</strain>
    </source>
</reference>
<accession>A0ACC1J5P8</accession>
<evidence type="ECO:0000313" key="2">
    <source>
        <dbReference type="Proteomes" id="UP001150603"/>
    </source>
</evidence>
<evidence type="ECO:0000313" key="1">
    <source>
        <dbReference type="EMBL" id="KAJ1938607.1"/>
    </source>
</evidence>